<proteinExistence type="predicted"/>
<accession>A0A0A8YJ26</accession>
<reference evidence="1" key="2">
    <citation type="journal article" date="2015" name="Data Brief">
        <title>Shoot transcriptome of the giant reed, Arundo donax.</title>
        <authorList>
            <person name="Barrero R.A."/>
            <person name="Guerrero F.D."/>
            <person name="Moolhuijzen P."/>
            <person name="Goolsby J.A."/>
            <person name="Tidwell J."/>
            <person name="Bellgard S.E."/>
            <person name="Bellgard M.I."/>
        </authorList>
    </citation>
    <scope>NUCLEOTIDE SEQUENCE</scope>
    <source>
        <tissue evidence="1">Shoot tissue taken approximately 20 cm above the soil surface</tissue>
    </source>
</reference>
<sequence>MCHICCELHRSLYSIIERVKYSNKGKLRALFTALNFRIICFHLT</sequence>
<reference evidence="1" key="1">
    <citation type="submission" date="2014-09" db="EMBL/GenBank/DDBJ databases">
        <authorList>
            <person name="Magalhaes I.L.F."/>
            <person name="Oliveira U."/>
            <person name="Santos F.R."/>
            <person name="Vidigal T.H.D.A."/>
            <person name="Brescovit A.D."/>
            <person name="Santos A.J."/>
        </authorList>
    </citation>
    <scope>NUCLEOTIDE SEQUENCE</scope>
    <source>
        <tissue evidence="1">Shoot tissue taken approximately 20 cm above the soil surface</tissue>
    </source>
</reference>
<name>A0A0A8YJ26_ARUDO</name>
<organism evidence="1">
    <name type="scientific">Arundo donax</name>
    <name type="common">Giant reed</name>
    <name type="synonym">Donax arundinaceus</name>
    <dbReference type="NCBI Taxonomy" id="35708"/>
    <lineage>
        <taxon>Eukaryota</taxon>
        <taxon>Viridiplantae</taxon>
        <taxon>Streptophyta</taxon>
        <taxon>Embryophyta</taxon>
        <taxon>Tracheophyta</taxon>
        <taxon>Spermatophyta</taxon>
        <taxon>Magnoliopsida</taxon>
        <taxon>Liliopsida</taxon>
        <taxon>Poales</taxon>
        <taxon>Poaceae</taxon>
        <taxon>PACMAD clade</taxon>
        <taxon>Arundinoideae</taxon>
        <taxon>Arundineae</taxon>
        <taxon>Arundo</taxon>
    </lineage>
</organism>
<evidence type="ECO:0000313" key="1">
    <source>
        <dbReference type="EMBL" id="JAD26499.1"/>
    </source>
</evidence>
<dbReference type="EMBL" id="GBRH01271396">
    <property type="protein sequence ID" value="JAD26499.1"/>
    <property type="molecule type" value="Transcribed_RNA"/>
</dbReference>
<dbReference type="AlphaFoldDB" id="A0A0A8YJ26"/>
<protein>
    <submittedName>
        <fullName evidence="1">Uncharacterized protein</fullName>
    </submittedName>
</protein>